<dbReference type="GO" id="GO:0008270">
    <property type="term" value="F:zinc ion binding"/>
    <property type="evidence" value="ECO:0007669"/>
    <property type="project" value="UniProtKB-KW"/>
</dbReference>
<evidence type="ECO:0000313" key="7">
    <source>
        <dbReference type="Proteomes" id="UP000623467"/>
    </source>
</evidence>
<accession>A0A8H6Y4J0</accession>
<feature type="domain" description="MYND-type" evidence="5">
    <location>
        <begin position="182"/>
        <end position="218"/>
    </location>
</feature>
<keyword evidence="2 4" id="KW-0863">Zinc-finger</keyword>
<name>A0A8H6Y4J0_9AGAR</name>
<reference evidence="6" key="1">
    <citation type="submission" date="2020-05" db="EMBL/GenBank/DDBJ databases">
        <title>Mycena genomes resolve the evolution of fungal bioluminescence.</title>
        <authorList>
            <person name="Tsai I.J."/>
        </authorList>
    </citation>
    <scope>NUCLEOTIDE SEQUENCE</scope>
    <source>
        <strain evidence="6">160909Yilan</strain>
    </source>
</reference>
<evidence type="ECO:0000313" key="6">
    <source>
        <dbReference type="EMBL" id="KAF7351652.1"/>
    </source>
</evidence>
<dbReference type="SUPFAM" id="SSF144232">
    <property type="entry name" value="HIT/MYND zinc finger-like"/>
    <property type="match status" value="2"/>
</dbReference>
<evidence type="ECO:0000259" key="5">
    <source>
        <dbReference type="PROSITE" id="PS50865"/>
    </source>
</evidence>
<keyword evidence="3" id="KW-0862">Zinc</keyword>
<dbReference type="Pfam" id="PF01753">
    <property type="entry name" value="zf-MYND"/>
    <property type="match status" value="1"/>
</dbReference>
<sequence length="250" mass="28549">MNGIVVNPNPSEALQTEFQTLECEWCGLDIPHGIVISCPGCADKNYCSQRCLDDSADYHVRHCKNPIRPLTTADKLAIATSKDMLPDDPQTNEDYFFTRLQTPDDKSDLLVLYIGVLKYHEIKPSTLHEWRLSGTMVKCIKALYERFPPGNRGDYYSWFLEHLDIFEPHPNALETVSPRHFCESCGVSATVQCSGCKKVWYCSKKCQESDWDGHLVNCDPGRPITSVDRLRAAVHRRKIELYGREDHGQR</sequence>
<dbReference type="AlphaFoldDB" id="A0A8H6Y4J0"/>
<dbReference type="OrthoDB" id="4851849at2759"/>
<keyword evidence="7" id="KW-1185">Reference proteome</keyword>
<evidence type="ECO:0000256" key="1">
    <source>
        <dbReference type="ARBA" id="ARBA00022723"/>
    </source>
</evidence>
<evidence type="ECO:0000256" key="3">
    <source>
        <dbReference type="ARBA" id="ARBA00022833"/>
    </source>
</evidence>
<protein>
    <submittedName>
        <fullName evidence="6">MYND-type domain-containing protein</fullName>
    </submittedName>
</protein>
<organism evidence="6 7">
    <name type="scientific">Mycena sanguinolenta</name>
    <dbReference type="NCBI Taxonomy" id="230812"/>
    <lineage>
        <taxon>Eukaryota</taxon>
        <taxon>Fungi</taxon>
        <taxon>Dikarya</taxon>
        <taxon>Basidiomycota</taxon>
        <taxon>Agaricomycotina</taxon>
        <taxon>Agaricomycetes</taxon>
        <taxon>Agaricomycetidae</taxon>
        <taxon>Agaricales</taxon>
        <taxon>Marasmiineae</taxon>
        <taxon>Mycenaceae</taxon>
        <taxon>Mycena</taxon>
    </lineage>
</organism>
<dbReference type="Proteomes" id="UP000623467">
    <property type="component" value="Unassembled WGS sequence"/>
</dbReference>
<dbReference type="Gene3D" id="6.10.140.2220">
    <property type="match status" value="1"/>
</dbReference>
<evidence type="ECO:0000256" key="4">
    <source>
        <dbReference type="PROSITE-ProRule" id="PRU00134"/>
    </source>
</evidence>
<gene>
    <name evidence="6" type="ORF">MSAN_01597800</name>
</gene>
<dbReference type="InterPro" id="IPR002893">
    <property type="entry name" value="Znf_MYND"/>
</dbReference>
<dbReference type="PROSITE" id="PS01360">
    <property type="entry name" value="ZF_MYND_1"/>
    <property type="match status" value="1"/>
</dbReference>
<evidence type="ECO:0000256" key="2">
    <source>
        <dbReference type="ARBA" id="ARBA00022771"/>
    </source>
</evidence>
<proteinExistence type="predicted"/>
<dbReference type="PROSITE" id="PS50865">
    <property type="entry name" value="ZF_MYND_2"/>
    <property type="match status" value="1"/>
</dbReference>
<comment type="caution">
    <text evidence="6">The sequence shown here is derived from an EMBL/GenBank/DDBJ whole genome shotgun (WGS) entry which is preliminary data.</text>
</comment>
<dbReference type="EMBL" id="JACAZH010000013">
    <property type="protein sequence ID" value="KAF7351652.1"/>
    <property type="molecule type" value="Genomic_DNA"/>
</dbReference>
<keyword evidence="1" id="KW-0479">Metal-binding</keyword>